<gene>
    <name evidence="1" type="ORF">BECKFW1821A_GA0114235_100341</name>
</gene>
<evidence type="ECO:0000313" key="1">
    <source>
        <dbReference type="EMBL" id="VFJ43206.1"/>
    </source>
</evidence>
<accession>A0A450RVJ6</accession>
<proteinExistence type="predicted"/>
<dbReference type="EMBL" id="CAADEW010000003">
    <property type="protein sequence ID" value="VFJ43206.1"/>
    <property type="molecule type" value="Genomic_DNA"/>
</dbReference>
<dbReference type="AlphaFoldDB" id="A0A450RVJ6"/>
<sequence length="64" mass="7265">MRISIRDVSEISKVPLAGKLQARNVLASDLLVTESSRRFVYSPFIFATDCQALQTPIDFFSQRM</sequence>
<organism evidence="1">
    <name type="scientific">Candidatus Kentrum sp. FW</name>
    <dbReference type="NCBI Taxonomy" id="2126338"/>
    <lineage>
        <taxon>Bacteria</taxon>
        <taxon>Pseudomonadati</taxon>
        <taxon>Pseudomonadota</taxon>
        <taxon>Gammaproteobacteria</taxon>
        <taxon>Candidatus Kentrum</taxon>
    </lineage>
</organism>
<protein>
    <submittedName>
        <fullName evidence="1">Uncharacterized protein</fullName>
    </submittedName>
</protein>
<name>A0A450RVJ6_9GAMM</name>
<reference evidence="1" key="1">
    <citation type="submission" date="2019-02" db="EMBL/GenBank/DDBJ databases">
        <authorList>
            <person name="Gruber-Vodicka R. H."/>
            <person name="Seah K. B. B."/>
        </authorList>
    </citation>
    <scope>NUCLEOTIDE SEQUENCE</scope>
    <source>
        <strain evidence="1">BECK_BZ15</strain>
    </source>
</reference>